<dbReference type="EnsemblProtists" id="EKX40132">
    <property type="protein sequence ID" value="EKX40132"/>
    <property type="gene ID" value="GUITHDRAFT_154253"/>
</dbReference>
<dbReference type="AlphaFoldDB" id="L1IVJ2"/>
<proteinExistence type="predicted"/>
<dbReference type="Proteomes" id="UP000011087">
    <property type="component" value="Unassembled WGS sequence"/>
</dbReference>
<reference evidence="1 3" key="1">
    <citation type="journal article" date="2012" name="Nature">
        <title>Algal genomes reveal evolutionary mosaicism and the fate of nucleomorphs.</title>
        <authorList>
            <consortium name="DOE Joint Genome Institute"/>
            <person name="Curtis B.A."/>
            <person name="Tanifuji G."/>
            <person name="Burki F."/>
            <person name="Gruber A."/>
            <person name="Irimia M."/>
            <person name="Maruyama S."/>
            <person name="Arias M.C."/>
            <person name="Ball S.G."/>
            <person name="Gile G.H."/>
            <person name="Hirakawa Y."/>
            <person name="Hopkins J.F."/>
            <person name="Kuo A."/>
            <person name="Rensing S.A."/>
            <person name="Schmutz J."/>
            <person name="Symeonidi A."/>
            <person name="Elias M."/>
            <person name="Eveleigh R.J."/>
            <person name="Herman E.K."/>
            <person name="Klute M.J."/>
            <person name="Nakayama T."/>
            <person name="Obornik M."/>
            <person name="Reyes-Prieto A."/>
            <person name="Armbrust E.V."/>
            <person name="Aves S.J."/>
            <person name="Beiko R.G."/>
            <person name="Coutinho P."/>
            <person name="Dacks J.B."/>
            <person name="Durnford D.G."/>
            <person name="Fast N.M."/>
            <person name="Green B.R."/>
            <person name="Grisdale C.J."/>
            <person name="Hempel F."/>
            <person name="Henrissat B."/>
            <person name="Hoppner M.P."/>
            <person name="Ishida K."/>
            <person name="Kim E."/>
            <person name="Koreny L."/>
            <person name="Kroth P.G."/>
            <person name="Liu Y."/>
            <person name="Malik S.B."/>
            <person name="Maier U.G."/>
            <person name="McRose D."/>
            <person name="Mock T."/>
            <person name="Neilson J.A."/>
            <person name="Onodera N.T."/>
            <person name="Poole A.M."/>
            <person name="Pritham E.J."/>
            <person name="Richards T.A."/>
            <person name="Rocap G."/>
            <person name="Roy S.W."/>
            <person name="Sarai C."/>
            <person name="Schaack S."/>
            <person name="Shirato S."/>
            <person name="Slamovits C.H."/>
            <person name="Spencer D.F."/>
            <person name="Suzuki S."/>
            <person name="Worden A.Z."/>
            <person name="Zauner S."/>
            <person name="Barry K."/>
            <person name="Bell C."/>
            <person name="Bharti A.K."/>
            <person name="Crow J.A."/>
            <person name="Grimwood J."/>
            <person name="Kramer R."/>
            <person name="Lindquist E."/>
            <person name="Lucas S."/>
            <person name="Salamov A."/>
            <person name="McFadden G.I."/>
            <person name="Lane C.E."/>
            <person name="Keeling P.J."/>
            <person name="Gray M.W."/>
            <person name="Grigoriev I.V."/>
            <person name="Archibald J.M."/>
        </authorList>
    </citation>
    <scope>NUCLEOTIDE SEQUENCE</scope>
    <source>
        <strain evidence="1 3">CCMP2712</strain>
    </source>
</reference>
<evidence type="ECO:0000313" key="2">
    <source>
        <dbReference type="EnsemblProtists" id="EKX40132"/>
    </source>
</evidence>
<reference evidence="3" key="2">
    <citation type="submission" date="2012-11" db="EMBL/GenBank/DDBJ databases">
        <authorList>
            <person name="Kuo A."/>
            <person name="Curtis B.A."/>
            <person name="Tanifuji G."/>
            <person name="Burki F."/>
            <person name="Gruber A."/>
            <person name="Irimia M."/>
            <person name="Maruyama S."/>
            <person name="Arias M.C."/>
            <person name="Ball S.G."/>
            <person name="Gile G.H."/>
            <person name="Hirakawa Y."/>
            <person name="Hopkins J.F."/>
            <person name="Rensing S.A."/>
            <person name="Schmutz J."/>
            <person name="Symeonidi A."/>
            <person name="Elias M."/>
            <person name="Eveleigh R.J."/>
            <person name="Herman E.K."/>
            <person name="Klute M.J."/>
            <person name="Nakayama T."/>
            <person name="Obornik M."/>
            <person name="Reyes-Prieto A."/>
            <person name="Armbrust E.V."/>
            <person name="Aves S.J."/>
            <person name="Beiko R.G."/>
            <person name="Coutinho P."/>
            <person name="Dacks J.B."/>
            <person name="Durnford D.G."/>
            <person name="Fast N.M."/>
            <person name="Green B.R."/>
            <person name="Grisdale C."/>
            <person name="Hempe F."/>
            <person name="Henrissat B."/>
            <person name="Hoppner M.P."/>
            <person name="Ishida K.-I."/>
            <person name="Kim E."/>
            <person name="Koreny L."/>
            <person name="Kroth P.G."/>
            <person name="Liu Y."/>
            <person name="Malik S.-B."/>
            <person name="Maier U.G."/>
            <person name="McRose D."/>
            <person name="Mock T."/>
            <person name="Neilson J.A."/>
            <person name="Onodera N.T."/>
            <person name="Poole A.M."/>
            <person name="Pritham E.J."/>
            <person name="Richards T.A."/>
            <person name="Rocap G."/>
            <person name="Roy S.W."/>
            <person name="Sarai C."/>
            <person name="Schaack S."/>
            <person name="Shirato S."/>
            <person name="Slamovits C.H."/>
            <person name="Spencer D.F."/>
            <person name="Suzuki S."/>
            <person name="Worden A.Z."/>
            <person name="Zauner S."/>
            <person name="Barry K."/>
            <person name="Bell C."/>
            <person name="Bharti A.K."/>
            <person name="Crow J.A."/>
            <person name="Grimwood J."/>
            <person name="Kramer R."/>
            <person name="Lindquist E."/>
            <person name="Lucas S."/>
            <person name="Salamov A."/>
            <person name="McFadden G.I."/>
            <person name="Lane C.E."/>
            <person name="Keeling P.J."/>
            <person name="Gray M.W."/>
            <person name="Grigoriev I.V."/>
            <person name="Archibald J.M."/>
        </authorList>
    </citation>
    <scope>NUCLEOTIDE SEQUENCE</scope>
    <source>
        <strain evidence="3">CCMP2712</strain>
    </source>
</reference>
<evidence type="ECO:0000313" key="1">
    <source>
        <dbReference type="EMBL" id="EKX40132.1"/>
    </source>
</evidence>
<dbReference type="KEGG" id="gtt:GUITHDRAFT_154253"/>
<reference evidence="2" key="3">
    <citation type="submission" date="2015-06" db="UniProtKB">
        <authorList>
            <consortium name="EnsemblProtists"/>
        </authorList>
    </citation>
    <scope>IDENTIFICATION</scope>
</reference>
<gene>
    <name evidence="1" type="ORF">GUITHDRAFT_154253</name>
</gene>
<evidence type="ECO:0000313" key="3">
    <source>
        <dbReference type="Proteomes" id="UP000011087"/>
    </source>
</evidence>
<dbReference type="EMBL" id="JH993034">
    <property type="protein sequence ID" value="EKX40132.1"/>
    <property type="molecule type" value="Genomic_DNA"/>
</dbReference>
<accession>L1IVJ2</accession>
<dbReference type="GeneID" id="17296847"/>
<dbReference type="PaxDb" id="55529-EKX40132"/>
<keyword evidence="3" id="KW-1185">Reference proteome</keyword>
<dbReference type="RefSeq" id="XP_005827112.1">
    <property type="nucleotide sequence ID" value="XM_005827055.1"/>
</dbReference>
<sequence>MEDSKEWLNLNTQHLSPWFQSPMRLPENLLHGMVWIAAAIQSIDQTLVQYSIKRMWWKILVKPATVCDNEVNVLNPHEACPLFALTNGNWR</sequence>
<protein>
    <submittedName>
        <fullName evidence="1 2">Uncharacterized protein</fullName>
    </submittedName>
</protein>
<organism evidence="1">
    <name type="scientific">Guillardia theta (strain CCMP2712)</name>
    <name type="common">Cryptophyte</name>
    <dbReference type="NCBI Taxonomy" id="905079"/>
    <lineage>
        <taxon>Eukaryota</taxon>
        <taxon>Cryptophyceae</taxon>
        <taxon>Pyrenomonadales</taxon>
        <taxon>Geminigeraceae</taxon>
        <taxon>Guillardia</taxon>
    </lineage>
</organism>
<name>L1IVJ2_GUITC</name>
<dbReference type="HOGENOM" id="CLU_2431667_0_0_1"/>